<gene>
    <name evidence="3" type="ORF">R70211_05321</name>
</gene>
<dbReference type="AlphaFoldDB" id="A0A9N8N1E6"/>
<dbReference type="InterPro" id="IPR017740">
    <property type="entry name" value="TssA-like"/>
</dbReference>
<evidence type="ECO:0000313" key="4">
    <source>
        <dbReference type="Proteomes" id="UP000675121"/>
    </source>
</evidence>
<feature type="region of interest" description="Disordered" evidence="1">
    <location>
        <begin position="1"/>
        <end position="25"/>
    </location>
</feature>
<dbReference type="InterPro" id="IPR010657">
    <property type="entry name" value="ImpA_N"/>
</dbReference>
<dbReference type="Pfam" id="PF06812">
    <property type="entry name" value="ImpA_N"/>
    <property type="match status" value="1"/>
</dbReference>
<organism evidence="3 4">
    <name type="scientific">Paraburkholderia domus</name>
    <dbReference type="NCBI Taxonomy" id="2793075"/>
    <lineage>
        <taxon>Bacteria</taxon>
        <taxon>Pseudomonadati</taxon>
        <taxon>Pseudomonadota</taxon>
        <taxon>Betaproteobacteria</taxon>
        <taxon>Burkholderiales</taxon>
        <taxon>Burkholderiaceae</taxon>
        <taxon>Paraburkholderia</taxon>
    </lineage>
</organism>
<evidence type="ECO:0000256" key="1">
    <source>
        <dbReference type="SAM" id="MobiDB-lite"/>
    </source>
</evidence>
<dbReference type="EMBL" id="CAJNAS010000016">
    <property type="protein sequence ID" value="CAE6934730.1"/>
    <property type="molecule type" value="Genomic_DNA"/>
</dbReference>
<accession>A0A9N8N1E6</accession>
<protein>
    <recommendedName>
        <fullName evidence="2">ImpA N-terminal domain-containing protein</fullName>
    </recommendedName>
</protein>
<keyword evidence="4" id="KW-1185">Reference proteome</keyword>
<name>A0A9N8N1E6_9BURK</name>
<dbReference type="PANTHER" id="PTHR37951">
    <property type="entry name" value="CYTOPLASMIC PROTEIN-RELATED"/>
    <property type="match status" value="1"/>
</dbReference>
<evidence type="ECO:0000259" key="2">
    <source>
        <dbReference type="Pfam" id="PF06812"/>
    </source>
</evidence>
<dbReference type="Proteomes" id="UP000675121">
    <property type="component" value="Unassembled WGS sequence"/>
</dbReference>
<dbReference type="NCBIfam" id="TIGR03363">
    <property type="entry name" value="VI_chp_8"/>
    <property type="match status" value="1"/>
</dbReference>
<feature type="domain" description="ImpA N-terminal" evidence="2">
    <location>
        <begin position="36"/>
        <end position="162"/>
    </location>
</feature>
<evidence type="ECO:0000313" key="3">
    <source>
        <dbReference type="EMBL" id="CAE6934730.1"/>
    </source>
</evidence>
<feature type="region of interest" description="Disordered" evidence="1">
    <location>
        <begin position="272"/>
        <end position="294"/>
    </location>
</feature>
<sequence length="382" mass="41407">MSSNSKYASHRSAPAGAKVSGSGKDSTKGATLHDWMAPVDAAAPCGADLEYDPEFIVLSAKAAPRAEAQYGDFVGSPEPINWSDIDRDCRRLMMRSKDMRLAVLFTRCRTRLAGAAGLAEGIGLLVAWLTTFPQALHPQLDDADADRDAPLEIRMNALQALTDTDGLLSDVREIALTKSTATRLQMRDIERAFAHPRPSDALAPESVTRQIQDLRNQQPAMLAGFDEALAGLAGIETWCREHLGVYAPDLSVLTRLLRHVGDRDVGTAEVDPGIVADDEHPSADGETALDGSGDGSLTARAEVAIPQLPVSPGRRAGTTPADRHAALELIREARQWFEQHEPSSPIPVLLRRAEQFVGKRYSEVVRAIPAELLVQWDSEEAQ</sequence>
<reference evidence="3" key="1">
    <citation type="submission" date="2021-02" db="EMBL/GenBank/DDBJ databases">
        <authorList>
            <person name="Vanwijnsberghe S."/>
        </authorList>
    </citation>
    <scope>NUCLEOTIDE SEQUENCE</scope>
    <source>
        <strain evidence="3">R-70211</strain>
    </source>
</reference>
<comment type="caution">
    <text evidence="3">The sequence shown here is derived from an EMBL/GenBank/DDBJ whole genome shotgun (WGS) entry which is preliminary data.</text>
</comment>
<proteinExistence type="predicted"/>
<dbReference type="PANTHER" id="PTHR37951:SF1">
    <property type="entry name" value="TYPE VI SECRETION SYSTEM COMPONENT TSSA1"/>
    <property type="match status" value="1"/>
</dbReference>